<name>A0A8J2Z2T5_9GAMM</name>
<feature type="transmembrane region" description="Helical" evidence="1">
    <location>
        <begin position="31"/>
        <end position="51"/>
    </location>
</feature>
<keyword evidence="1" id="KW-1133">Transmembrane helix</keyword>
<gene>
    <name evidence="2" type="ORF">GCM10010995_06180</name>
</gene>
<evidence type="ECO:0008006" key="4">
    <source>
        <dbReference type="Google" id="ProtNLM"/>
    </source>
</evidence>
<accession>A0A8J2Z2T5</accession>
<dbReference type="Pfam" id="PF11393">
    <property type="entry name" value="T4BSS_DotI_IcmL"/>
    <property type="match status" value="1"/>
</dbReference>
<dbReference type="AlphaFoldDB" id="A0A8J2Z2T5"/>
<organism evidence="2 3">
    <name type="scientific">Cysteiniphilum litorale</name>
    <dbReference type="NCBI Taxonomy" id="2056700"/>
    <lineage>
        <taxon>Bacteria</taxon>
        <taxon>Pseudomonadati</taxon>
        <taxon>Pseudomonadota</taxon>
        <taxon>Gammaproteobacteria</taxon>
        <taxon>Thiotrichales</taxon>
        <taxon>Fastidiosibacteraceae</taxon>
        <taxon>Cysteiniphilum</taxon>
    </lineage>
</organism>
<dbReference type="Proteomes" id="UP000636949">
    <property type="component" value="Unassembled WGS sequence"/>
</dbReference>
<dbReference type="InterPro" id="IPR021055">
    <property type="entry name" value="T4BSS_IcmL/DotI"/>
</dbReference>
<keyword evidence="3" id="KW-1185">Reference proteome</keyword>
<protein>
    <recommendedName>
        <fullName evidence="4">Intracellular multiplication protein IcmL</fullName>
    </recommendedName>
</protein>
<reference evidence="2" key="2">
    <citation type="submission" date="2020-09" db="EMBL/GenBank/DDBJ databases">
        <authorList>
            <person name="Sun Q."/>
            <person name="Zhou Y."/>
        </authorList>
    </citation>
    <scope>NUCLEOTIDE SEQUENCE</scope>
    <source>
        <strain evidence="2">CGMCC 1.15758</strain>
    </source>
</reference>
<proteinExistence type="predicted"/>
<keyword evidence="1" id="KW-0812">Transmembrane</keyword>
<dbReference type="RefSeq" id="WP_117001704.1">
    <property type="nucleotide sequence ID" value="NZ_BMJS01000004.1"/>
</dbReference>
<dbReference type="EMBL" id="BMJS01000004">
    <property type="protein sequence ID" value="GGF91738.1"/>
    <property type="molecule type" value="Genomic_DNA"/>
</dbReference>
<evidence type="ECO:0000313" key="2">
    <source>
        <dbReference type="EMBL" id="GGF91738.1"/>
    </source>
</evidence>
<evidence type="ECO:0000256" key="1">
    <source>
        <dbReference type="SAM" id="Phobius"/>
    </source>
</evidence>
<reference evidence="2" key="1">
    <citation type="journal article" date="2014" name="Int. J. Syst. Evol. Microbiol.">
        <title>Complete genome sequence of Corynebacterium casei LMG S-19264T (=DSM 44701T), isolated from a smear-ripened cheese.</title>
        <authorList>
            <consortium name="US DOE Joint Genome Institute (JGI-PGF)"/>
            <person name="Walter F."/>
            <person name="Albersmeier A."/>
            <person name="Kalinowski J."/>
            <person name="Ruckert C."/>
        </authorList>
    </citation>
    <scope>NUCLEOTIDE SEQUENCE</scope>
    <source>
        <strain evidence="2">CGMCC 1.15758</strain>
    </source>
</reference>
<keyword evidence="1" id="KW-0472">Membrane</keyword>
<sequence length="217" mass="25329">MAKLKQKTDDKIEIELKAPSYQSQVYTLEKVVFFLSVILFIIVLAMTIYLISAKNSRTFIPVNQYNQVYEYPAIAEQYFSDEYIQDYTEEVIRSVQFYNYDNLEENMRNAFTKYFSVEGIGKYVKAMNETNNLYQVKNLKLFGSVTFNGSVSIEKGLTSNGVFQWKASIPATVVTYSAFNGMKYTTKYRFYLTINRETYIENPMGLAVIQYAMRERD</sequence>
<comment type="caution">
    <text evidence="2">The sequence shown here is derived from an EMBL/GenBank/DDBJ whole genome shotgun (WGS) entry which is preliminary data.</text>
</comment>
<evidence type="ECO:0000313" key="3">
    <source>
        <dbReference type="Proteomes" id="UP000636949"/>
    </source>
</evidence>